<keyword evidence="3" id="KW-0349">Heme</keyword>
<dbReference type="AlphaFoldDB" id="A0AA39XNQ2"/>
<name>A0AA39XNQ2_9PEZI</name>
<dbReference type="PANTHER" id="PTHR24305:SF187">
    <property type="entry name" value="P450, PUTATIVE (EUROFUNG)-RELATED"/>
    <property type="match status" value="1"/>
</dbReference>
<comment type="similarity">
    <text evidence="2">Belongs to the cytochrome P450 family.</text>
</comment>
<dbReference type="GO" id="GO:0004497">
    <property type="term" value="F:monooxygenase activity"/>
    <property type="evidence" value="ECO:0007669"/>
    <property type="project" value="UniProtKB-KW"/>
</dbReference>
<dbReference type="InterPro" id="IPR050121">
    <property type="entry name" value="Cytochrome_P450_monoxygenase"/>
</dbReference>
<keyword evidence="4" id="KW-0479">Metal-binding</keyword>
<evidence type="ECO:0000313" key="9">
    <source>
        <dbReference type="EMBL" id="KAK0637396.1"/>
    </source>
</evidence>
<keyword evidence="5" id="KW-0560">Oxidoreductase</keyword>
<keyword evidence="8" id="KW-1133">Transmembrane helix</keyword>
<comment type="cofactor">
    <cofactor evidence="1">
        <name>heme</name>
        <dbReference type="ChEBI" id="CHEBI:30413"/>
    </cofactor>
</comment>
<evidence type="ECO:0000256" key="1">
    <source>
        <dbReference type="ARBA" id="ARBA00001971"/>
    </source>
</evidence>
<evidence type="ECO:0000256" key="6">
    <source>
        <dbReference type="ARBA" id="ARBA00023004"/>
    </source>
</evidence>
<dbReference type="GO" id="GO:0005506">
    <property type="term" value="F:iron ion binding"/>
    <property type="evidence" value="ECO:0007669"/>
    <property type="project" value="InterPro"/>
</dbReference>
<proteinExistence type="inferred from homology"/>
<evidence type="ECO:0000256" key="2">
    <source>
        <dbReference type="ARBA" id="ARBA00010617"/>
    </source>
</evidence>
<gene>
    <name evidence="9" type="ORF">B0T17DRAFT_504741</name>
</gene>
<protein>
    <submittedName>
        <fullName evidence="9">Cytochrome P450</fullName>
    </submittedName>
</protein>
<dbReference type="Proteomes" id="UP001174934">
    <property type="component" value="Unassembled WGS sequence"/>
</dbReference>
<evidence type="ECO:0000256" key="3">
    <source>
        <dbReference type="ARBA" id="ARBA00022617"/>
    </source>
</evidence>
<feature type="transmembrane region" description="Helical" evidence="8">
    <location>
        <begin position="175"/>
        <end position="194"/>
    </location>
</feature>
<feature type="transmembrane region" description="Helical" evidence="8">
    <location>
        <begin position="107"/>
        <end position="126"/>
    </location>
</feature>
<dbReference type="GO" id="GO:0020037">
    <property type="term" value="F:heme binding"/>
    <property type="evidence" value="ECO:0007669"/>
    <property type="project" value="InterPro"/>
</dbReference>
<keyword evidence="10" id="KW-1185">Reference proteome</keyword>
<feature type="transmembrane region" description="Helical" evidence="8">
    <location>
        <begin position="132"/>
        <end position="154"/>
    </location>
</feature>
<dbReference type="EMBL" id="JAULSR010000001">
    <property type="protein sequence ID" value="KAK0637396.1"/>
    <property type="molecule type" value="Genomic_DNA"/>
</dbReference>
<evidence type="ECO:0000256" key="5">
    <source>
        <dbReference type="ARBA" id="ARBA00023002"/>
    </source>
</evidence>
<organism evidence="9 10">
    <name type="scientific">Bombardia bombarda</name>
    <dbReference type="NCBI Taxonomy" id="252184"/>
    <lineage>
        <taxon>Eukaryota</taxon>
        <taxon>Fungi</taxon>
        <taxon>Dikarya</taxon>
        <taxon>Ascomycota</taxon>
        <taxon>Pezizomycotina</taxon>
        <taxon>Sordariomycetes</taxon>
        <taxon>Sordariomycetidae</taxon>
        <taxon>Sordariales</taxon>
        <taxon>Lasiosphaeriaceae</taxon>
        <taxon>Bombardia</taxon>
    </lineage>
</organism>
<keyword evidence="8" id="KW-0812">Transmembrane</keyword>
<feature type="transmembrane region" description="Helical" evidence="8">
    <location>
        <begin position="31"/>
        <end position="51"/>
    </location>
</feature>
<dbReference type="InterPro" id="IPR036396">
    <property type="entry name" value="Cyt_P450_sf"/>
</dbReference>
<dbReference type="InterPro" id="IPR001128">
    <property type="entry name" value="Cyt_P450"/>
</dbReference>
<keyword evidence="8" id="KW-0472">Membrane</keyword>
<reference evidence="9" key="1">
    <citation type="submission" date="2023-06" db="EMBL/GenBank/DDBJ databases">
        <title>Genome-scale phylogeny and comparative genomics of the fungal order Sordariales.</title>
        <authorList>
            <consortium name="Lawrence Berkeley National Laboratory"/>
            <person name="Hensen N."/>
            <person name="Bonometti L."/>
            <person name="Westerberg I."/>
            <person name="Brannstrom I.O."/>
            <person name="Guillou S."/>
            <person name="Cros-Aarteil S."/>
            <person name="Calhoun S."/>
            <person name="Haridas S."/>
            <person name="Kuo A."/>
            <person name="Mondo S."/>
            <person name="Pangilinan J."/>
            <person name="Riley R."/>
            <person name="LaButti K."/>
            <person name="Andreopoulos B."/>
            <person name="Lipzen A."/>
            <person name="Chen C."/>
            <person name="Yanf M."/>
            <person name="Daum C."/>
            <person name="Ng V."/>
            <person name="Clum A."/>
            <person name="Steindorff A."/>
            <person name="Ohm R."/>
            <person name="Martin F."/>
            <person name="Silar P."/>
            <person name="Natvig D."/>
            <person name="Lalanne C."/>
            <person name="Gautier V."/>
            <person name="Ament-velasquez S.L."/>
            <person name="Kruys A."/>
            <person name="Hutchinson M.I."/>
            <person name="Powell A.J."/>
            <person name="Barry K."/>
            <person name="Miller A.N."/>
            <person name="Grigoriev I.V."/>
            <person name="Debuchy R."/>
            <person name="Gladieux P."/>
            <person name="Thoren M.H."/>
            <person name="Johannesson H."/>
        </authorList>
    </citation>
    <scope>NUCLEOTIDE SEQUENCE</scope>
    <source>
        <strain evidence="9">SMH3391-2</strain>
    </source>
</reference>
<evidence type="ECO:0000256" key="4">
    <source>
        <dbReference type="ARBA" id="ARBA00022723"/>
    </source>
</evidence>
<dbReference type="PANTHER" id="PTHR24305">
    <property type="entry name" value="CYTOCHROME P450"/>
    <property type="match status" value="1"/>
</dbReference>
<dbReference type="Pfam" id="PF00067">
    <property type="entry name" value="p450"/>
    <property type="match status" value="1"/>
</dbReference>
<sequence length="465" mass="52445">MAFALSMAFSASTFRLDSPSSAPAPTPSFILVRLPVTAFWTWLAIFMFCLYNQHRPDSVAEDAINKLWRLCTKHTQRLGLLMLLCGGSLELSGAHTRCLWTRKDGRLAADVVAAAVFLSVFIPKTPGLSLEMLGLCCCMAGVLSFNLLRCLWLRTVERDILAYKSWCLCLENKRLVLLSYSGALFMSISVYRLFLHPLRQFPGPLAARLSKTFYGPYLNRNGKTHLEHGRLLDKYGPFVRIASADAQVIVHGAQTEISKLTLRDGTTRQRKSMARYCLGALAQFDKLTFKLTDEREQVKAILTAATDTVGGILGFTFSYVVRDPRVRDKLRRELGLFYGKTVLGEFSNRDLNNAEYLNAITDETLRLHNPSLNGGQRMSPPEGVMIEGVSIPGRVCVIVPHDHMLRSAKYIERPDEFIPEQWTTQPELVLDRRAYSPFLQGRHYLETRPTSFLMYDKAVILTSCD</sequence>
<dbReference type="SUPFAM" id="SSF48264">
    <property type="entry name" value="Cytochrome P450"/>
    <property type="match status" value="1"/>
</dbReference>
<accession>A0AA39XNQ2</accession>
<keyword evidence="7" id="KW-0503">Monooxygenase</keyword>
<evidence type="ECO:0000313" key="10">
    <source>
        <dbReference type="Proteomes" id="UP001174934"/>
    </source>
</evidence>
<dbReference type="Gene3D" id="1.10.630.10">
    <property type="entry name" value="Cytochrome P450"/>
    <property type="match status" value="1"/>
</dbReference>
<evidence type="ECO:0000256" key="8">
    <source>
        <dbReference type="SAM" id="Phobius"/>
    </source>
</evidence>
<keyword evidence="6" id="KW-0408">Iron</keyword>
<comment type="caution">
    <text evidence="9">The sequence shown here is derived from an EMBL/GenBank/DDBJ whole genome shotgun (WGS) entry which is preliminary data.</text>
</comment>
<dbReference type="GO" id="GO:0016705">
    <property type="term" value="F:oxidoreductase activity, acting on paired donors, with incorporation or reduction of molecular oxygen"/>
    <property type="evidence" value="ECO:0007669"/>
    <property type="project" value="InterPro"/>
</dbReference>
<evidence type="ECO:0000256" key="7">
    <source>
        <dbReference type="ARBA" id="ARBA00023033"/>
    </source>
</evidence>